<dbReference type="GO" id="GO:0004252">
    <property type="term" value="F:serine-type endopeptidase activity"/>
    <property type="evidence" value="ECO:0007669"/>
    <property type="project" value="InterPro"/>
</dbReference>
<dbReference type="Pfam" id="PF00082">
    <property type="entry name" value="Peptidase_S8"/>
    <property type="match status" value="1"/>
</dbReference>
<reference evidence="2 5" key="1">
    <citation type="submission" date="2015-03" db="EMBL/GenBank/DDBJ databases">
        <authorList>
            <consortium name="Pathogen Informatics"/>
            <person name="Murphy D."/>
        </authorList>
    </citation>
    <scope>NUCLEOTIDE SEQUENCE [LARGE SCALE GENOMIC DNA]</scope>
    <source>
        <strain evidence="2">SMRU51</strain>
        <strain evidence="5">type strain: N</strain>
    </source>
</reference>
<feature type="domain" description="Peptidase S8/S53" evidence="1">
    <location>
        <begin position="273"/>
        <end position="537"/>
    </location>
</feature>
<keyword evidence="2" id="KW-0645">Protease</keyword>
<proteinExistence type="predicted"/>
<dbReference type="SUPFAM" id="SSF52743">
    <property type="entry name" value="Subtilisin-like"/>
    <property type="match status" value="1"/>
</dbReference>
<protein>
    <submittedName>
        <fullName evidence="2">Subtilisin-like serine protease</fullName>
    </submittedName>
</protein>
<dbReference type="GO" id="GO:0006508">
    <property type="term" value="P:proteolysis"/>
    <property type="evidence" value="ECO:0007669"/>
    <property type="project" value="UniProtKB-KW"/>
</dbReference>
<dbReference type="Proteomes" id="UP000311674">
    <property type="component" value="Unassembled WGS sequence"/>
</dbReference>
<dbReference type="InterPro" id="IPR034074">
    <property type="entry name" value="Y4bN_pept_dom"/>
</dbReference>
<evidence type="ECO:0000313" key="5">
    <source>
        <dbReference type="Proteomes" id="UP000048507"/>
    </source>
</evidence>
<dbReference type="InterPro" id="IPR036852">
    <property type="entry name" value="Peptidase_S8/S53_dom_sf"/>
</dbReference>
<accession>A0A0B7L667</accession>
<evidence type="ECO:0000313" key="4">
    <source>
        <dbReference type="EMBL" id="VSC31274.1"/>
    </source>
</evidence>
<evidence type="ECO:0000313" key="3">
    <source>
        <dbReference type="EMBL" id="VKB81787.1"/>
    </source>
</evidence>
<gene>
    <name evidence="2" type="ORF">ERS019209_00348</name>
    <name evidence="3" type="ORF">SAMEA3353631_02318</name>
    <name evidence="4" type="ORF">SAMEA3390019_01061</name>
</gene>
<sequence>MNTLLTLRGKSFTQKSRNNGMGPITIPKKTIITLEHLKYLHFSLEETKTYWEKNNIIDGILISIYYNRIVAKSNRINGYFNVGGGNPFPNDTIVGAKFNDEKTKHIVTHYISRDALNKTITVLSKIIEVFEEHFDRAITCEMFSDSSTFASINFSEYGISKSKFQQYLRDSCFIENFGVEHTTVSDIQNSIVTFYDVHTDIFRLLNKLNIDISEANIMNQTTVLLDEKNIELLLSKAPYLVSMIVEDFSKLSVDDFSLDNNDLKINLPSPMNEPVVGVIDTLFDKRVYFNEWVEYHDFVSPDISKDSQDYKHGTAVTSLIVDGANLNPNLDDGCGNFRVRHFGVSLQSGFNSFTIIKQIKEIVSQNADIKVWNLSLGSNDEIRENFISAEGALLDEIQFENDVIFIIAGTNASVINGKRKRIGAPADSLNSIIVNSVDFNNQSVSYSREGIVLSFFVKPDVSYYGGGNGDFINVCEPLGLGRVAGTSFAAPFIARKMAYLIHIMGLSREEAKALLIDAAIPWNDKKTFTDLSLIGNGIVPIKMDDILSTPDDEIKFIVSDISRAYDTYNYDFPVPISSESYPYVAKATMCYFPNCSRKQGVDYTNTEMQLTFGRLKSDGIKSINKDNQHAEDTPGYVRENAARNIFRKWDNVKHIGESFTSRKRAKAILNPSNPQWGMSIKTIERLKSGDGQGVRFGVVVTLKELNGVNRIEDFIQQAELRGWLVNRLQVEAQVDLFNSLNEEIEFE</sequence>
<name>A0A0B7L667_STREE</name>
<dbReference type="EMBL" id="CAANCB010000021">
    <property type="protein sequence ID" value="VKB81787.1"/>
    <property type="molecule type" value="Genomic_DNA"/>
</dbReference>
<organism evidence="2 5">
    <name type="scientific">Streptococcus pneumoniae</name>
    <dbReference type="NCBI Taxonomy" id="1313"/>
    <lineage>
        <taxon>Bacteria</taxon>
        <taxon>Bacillati</taxon>
        <taxon>Bacillota</taxon>
        <taxon>Bacilli</taxon>
        <taxon>Lactobacillales</taxon>
        <taxon>Streptococcaceae</taxon>
        <taxon>Streptococcus</taxon>
    </lineage>
</organism>
<evidence type="ECO:0000313" key="2">
    <source>
        <dbReference type="EMBL" id="CEX61885.1"/>
    </source>
</evidence>
<dbReference type="InterPro" id="IPR000209">
    <property type="entry name" value="Peptidase_S8/S53_dom"/>
</dbReference>
<evidence type="ECO:0000313" key="6">
    <source>
        <dbReference type="Proteomes" id="UP000311674"/>
    </source>
</evidence>
<dbReference type="EMBL" id="CFFA01000002">
    <property type="protein sequence ID" value="CEX61885.1"/>
    <property type="molecule type" value="Genomic_DNA"/>
</dbReference>
<dbReference type="Proteomes" id="UP000048507">
    <property type="component" value="Unassembled WGS sequence"/>
</dbReference>
<dbReference type="EMBL" id="CABBMN010000008">
    <property type="protein sequence ID" value="VSC31274.1"/>
    <property type="molecule type" value="Genomic_DNA"/>
</dbReference>
<keyword evidence="2" id="KW-0378">Hydrolase</keyword>
<dbReference type="Proteomes" id="UP000358702">
    <property type="component" value="Unassembled WGS sequence"/>
</dbReference>
<dbReference type="AlphaFoldDB" id="A0A0B7L667"/>
<dbReference type="CDD" id="cd04847">
    <property type="entry name" value="Peptidases_S8_Subtilisin_like_2"/>
    <property type="match status" value="1"/>
</dbReference>
<evidence type="ECO:0000259" key="1">
    <source>
        <dbReference type="Pfam" id="PF00082"/>
    </source>
</evidence>
<evidence type="ECO:0000313" key="7">
    <source>
        <dbReference type="Proteomes" id="UP000358702"/>
    </source>
</evidence>
<dbReference type="Gene3D" id="3.40.50.200">
    <property type="entry name" value="Peptidase S8/S53 domain"/>
    <property type="match status" value="1"/>
</dbReference>
<reference evidence="6 7" key="2">
    <citation type="submission" date="2019-04" db="EMBL/GenBank/DDBJ databases">
        <authorList>
            <consortium name="Pathogen Informatics"/>
        </authorList>
    </citation>
    <scope>NUCLEOTIDE SEQUENCE [LARGE SCALE GENOMIC DNA]</scope>
    <source>
        <strain evidence="4 6">GPSC148</strain>
        <strain evidence="3 7">GPSC21</strain>
    </source>
</reference>